<name>A0A1I6P7H1_9RHOB</name>
<dbReference type="OrthoDB" id="7596534at2"/>
<keyword evidence="4" id="KW-0249">Electron transport</keyword>
<dbReference type="PIRSF" id="PIRSF000027">
    <property type="entry name" value="Cytc_c_prime"/>
    <property type="match status" value="1"/>
</dbReference>
<evidence type="ECO:0000313" key="9">
    <source>
        <dbReference type="EMBL" id="SFS36132.1"/>
    </source>
</evidence>
<dbReference type="GO" id="GO:0005506">
    <property type="term" value="F:iron ion binding"/>
    <property type="evidence" value="ECO:0007669"/>
    <property type="project" value="InterPro"/>
</dbReference>
<dbReference type="AlphaFoldDB" id="A0A1I6P7H1"/>
<keyword evidence="5 6" id="KW-0408">Iron</keyword>
<gene>
    <name evidence="9" type="ORF">SAMN04488050_101362</name>
</gene>
<dbReference type="InterPro" id="IPR012127">
    <property type="entry name" value="Cyt_c_prime"/>
</dbReference>
<feature type="binding site" description="axial binding residue" evidence="6">
    <location>
        <position position="146"/>
    </location>
    <ligand>
        <name>heme c</name>
        <dbReference type="ChEBI" id="CHEBI:61717"/>
    </ligand>
    <ligandPart>
        <name>Fe</name>
        <dbReference type="ChEBI" id="CHEBI:18248"/>
    </ligandPart>
</feature>
<keyword evidence="10" id="KW-1185">Reference proteome</keyword>
<dbReference type="Pfam" id="PF01322">
    <property type="entry name" value="Cytochrom_C_2"/>
    <property type="match status" value="1"/>
</dbReference>
<reference evidence="10" key="1">
    <citation type="submission" date="2016-10" db="EMBL/GenBank/DDBJ databases">
        <authorList>
            <person name="Varghese N."/>
            <person name="Submissions S."/>
        </authorList>
    </citation>
    <scope>NUCLEOTIDE SEQUENCE [LARGE SCALE GENOMIC DNA]</scope>
    <source>
        <strain evidence="10">DSM 26894</strain>
    </source>
</reference>
<dbReference type="GO" id="GO:0042597">
    <property type="term" value="C:periplasmic space"/>
    <property type="evidence" value="ECO:0007669"/>
    <property type="project" value="InterPro"/>
</dbReference>
<dbReference type="GO" id="GO:0020037">
    <property type="term" value="F:heme binding"/>
    <property type="evidence" value="ECO:0007669"/>
    <property type="project" value="InterPro"/>
</dbReference>
<dbReference type="PROSITE" id="PS51009">
    <property type="entry name" value="CYTCII"/>
    <property type="match status" value="1"/>
</dbReference>
<organism evidence="9 10">
    <name type="scientific">Alloyangia pacifica</name>
    <dbReference type="NCBI Taxonomy" id="311180"/>
    <lineage>
        <taxon>Bacteria</taxon>
        <taxon>Pseudomonadati</taxon>
        <taxon>Pseudomonadota</taxon>
        <taxon>Alphaproteobacteria</taxon>
        <taxon>Rhodobacterales</taxon>
        <taxon>Roseobacteraceae</taxon>
        <taxon>Alloyangia</taxon>
    </lineage>
</organism>
<comment type="PTM">
    <text evidence="7">Binds 1 heme group per subunit.</text>
</comment>
<evidence type="ECO:0000256" key="7">
    <source>
        <dbReference type="PIRSR" id="PIRSR000027-2"/>
    </source>
</evidence>
<keyword evidence="3 6" id="KW-0479">Metal-binding</keyword>
<dbReference type="SUPFAM" id="SSF47175">
    <property type="entry name" value="Cytochromes"/>
    <property type="match status" value="1"/>
</dbReference>
<dbReference type="STRING" id="311180.SAMN04488050_101362"/>
<dbReference type="GO" id="GO:0009055">
    <property type="term" value="F:electron transfer activity"/>
    <property type="evidence" value="ECO:0007669"/>
    <property type="project" value="InterPro"/>
</dbReference>
<proteinExistence type="predicted"/>
<feature type="binding site" description="covalent" evidence="7">
    <location>
        <position position="145"/>
    </location>
    <ligand>
        <name>heme c</name>
        <dbReference type="ChEBI" id="CHEBI:61717"/>
    </ligand>
</feature>
<evidence type="ECO:0000256" key="4">
    <source>
        <dbReference type="ARBA" id="ARBA00022982"/>
    </source>
</evidence>
<keyword evidence="1" id="KW-0813">Transport</keyword>
<protein>
    <submittedName>
        <fullName evidence="9">Cytochrome c556</fullName>
    </submittedName>
</protein>
<evidence type="ECO:0000256" key="8">
    <source>
        <dbReference type="SAM" id="SignalP"/>
    </source>
</evidence>
<evidence type="ECO:0000256" key="1">
    <source>
        <dbReference type="ARBA" id="ARBA00022448"/>
    </source>
</evidence>
<dbReference type="InterPro" id="IPR002321">
    <property type="entry name" value="Cyt_c_II"/>
</dbReference>
<dbReference type="GO" id="GO:0022900">
    <property type="term" value="P:electron transport chain"/>
    <property type="evidence" value="ECO:0007669"/>
    <property type="project" value="InterPro"/>
</dbReference>
<feature type="signal peptide" evidence="8">
    <location>
        <begin position="1"/>
        <end position="23"/>
    </location>
</feature>
<sequence length="153" mass="15738">MKITATSLSLVAALATFGTGTLAQDLPGPVKARQGQFNILAINLGILGDMARGKTDYDADTAQAAADTLVAVSMINQAPLFPEGTSEMEIDGTRAKAEIWDDWDGFAEKWSGLGEAAAGLQQVAATGQEALGPAVGQLGGACKACHDSFRAPE</sequence>
<feature type="chain" id="PRO_5011705544" evidence="8">
    <location>
        <begin position="24"/>
        <end position="153"/>
    </location>
</feature>
<keyword evidence="8" id="KW-0732">Signal</keyword>
<evidence type="ECO:0000256" key="2">
    <source>
        <dbReference type="ARBA" id="ARBA00022617"/>
    </source>
</evidence>
<dbReference type="InterPro" id="IPR010980">
    <property type="entry name" value="Cyt_c/b562"/>
</dbReference>
<evidence type="ECO:0000256" key="6">
    <source>
        <dbReference type="PIRSR" id="PIRSR000027-1"/>
    </source>
</evidence>
<dbReference type="Gene3D" id="1.20.120.10">
    <property type="entry name" value="Cytochrome c/b562"/>
    <property type="match status" value="1"/>
</dbReference>
<dbReference type="EMBL" id="FOZW01000001">
    <property type="protein sequence ID" value="SFS36132.1"/>
    <property type="molecule type" value="Genomic_DNA"/>
</dbReference>
<evidence type="ECO:0000256" key="5">
    <source>
        <dbReference type="ARBA" id="ARBA00023004"/>
    </source>
</evidence>
<dbReference type="RefSeq" id="WP_092420801.1">
    <property type="nucleotide sequence ID" value="NZ_FNCL01000002.1"/>
</dbReference>
<accession>A0A1I6P7H1</accession>
<feature type="binding site" description="covalent" evidence="7">
    <location>
        <position position="142"/>
    </location>
    <ligand>
        <name>heme c</name>
        <dbReference type="ChEBI" id="CHEBI:61717"/>
    </ligand>
</feature>
<evidence type="ECO:0000256" key="3">
    <source>
        <dbReference type="ARBA" id="ARBA00022723"/>
    </source>
</evidence>
<keyword evidence="2 7" id="KW-0349">Heme</keyword>
<dbReference type="Proteomes" id="UP000199392">
    <property type="component" value="Unassembled WGS sequence"/>
</dbReference>
<evidence type="ECO:0000313" key="10">
    <source>
        <dbReference type="Proteomes" id="UP000199392"/>
    </source>
</evidence>